<evidence type="ECO:0000313" key="1">
    <source>
        <dbReference type="EMBL" id="KAG2555041.1"/>
    </source>
</evidence>
<sequence length="37" mass="4250">MRTWLVNGTTPLGNGMEMLRTKVSRPLRTTGSMPFRR</sequence>
<evidence type="ECO:0000313" key="2">
    <source>
        <dbReference type="EMBL" id="KAG2604675.1"/>
    </source>
</evidence>
<dbReference type="Proteomes" id="UP000823388">
    <property type="component" value="Chromosome 9K"/>
</dbReference>
<gene>
    <name evidence="2" type="ORF">PVAP13_4NG125853</name>
    <name evidence="1" type="ORF">PVAP13_9KG570901</name>
</gene>
<name>A0A8T0T625_PANVG</name>
<keyword evidence="3" id="KW-1185">Reference proteome</keyword>
<organism evidence="2 3">
    <name type="scientific">Panicum virgatum</name>
    <name type="common">Blackwell switchgrass</name>
    <dbReference type="NCBI Taxonomy" id="38727"/>
    <lineage>
        <taxon>Eukaryota</taxon>
        <taxon>Viridiplantae</taxon>
        <taxon>Streptophyta</taxon>
        <taxon>Embryophyta</taxon>
        <taxon>Tracheophyta</taxon>
        <taxon>Spermatophyta</taxon>
        <taxon>Magnoliopsida</taxon>
        <taxon>Liliopsida</taxon>
        <taxon>Poales</taxon>
        <taxon>Poaceae</taxon>
        <taxon>PACMAD clade</taxon>
        <taxon>Panicoideae</taxon>
        <taxon>Panicodae</taxon>
        <taxon>Paniceae</taxon>
        <taxon>Panicinae</taxon>
        <taxon>Panicum</taxon>
        <taxon>Panicum sect. Hiantes</taxon>
    </lineage>
</organism>
<accession>A0A8T0T625</accession>
<dbReference type="EMBL" id="CM029044">
    <property type="protein sequence ID" value="KAG2604675.1"/>
    <property type="molecule type" value="Genomic_DNA"/>
</dbReference>
<dbReference type="EMBL" id="CM029053">
    <property type="protein sequence ID" value="KAG2555041.1"/>
    <property type="molecule type" value="Genomic_DNA"/>
</dbReference>
<dbReference type="AlphaFoldDB" id="A0A8T0T625"/>
<evidence type="ECO:0000313" key="3">
    <source>
        <dbReference type="Proteomes" id="UP000823388"/>
    </source>
</evidence>
<proteinExistence type="predicted"/>
<comment type="caution">
    <text evidence="2">The sequence shown here is derived from an EMBL/GenBank/DDBJ whole genome shotgun (WGS) entry which is preliminary data.</text>
</comment>
<dbReference type="Proteomes" id="UP000823388">
    <property type="component" value="Chromosome 4N"/>
</dbReference>
<protein>
    <submittedName>
        <fullName evidence="2">Uncharacterized protein</fullName>
    </submittedName>
</protein>
<reference evidence="2" key="1">
    <citation type="submission" date="2020-05" db="EMBL/GenBank/DDBJ databases">
        <title>WGS assembly of Panicum virgatum.</title>
        <authorList>
            <person name="Lovell J.T."/>
            <person name="Jenkins J."/>
            <person name="Shu S."/>
            <person name="Juenger T.E."/>
            <person name="Schmutz J."/>
        </authorList>
    </citation>
    <scope>NUCLEOTIDE SEQUENCE</scope>
    <source>
        <strain evidence="2">AP13</strain>
    </source>
</reference>